<keyword evidence="2 7" id="KW-0489">Methyltransferase</keyword>
<reference evidence="9" key="2">
    <citation type="journal article" date="2017" name="Nat. Plants">
        <title>The Aegilops tauschii genome reveals multiple impacts of transposons.</title>
        <authorList>
            <person name="Zhao G."/>
            <person name="Zou C."/>
            <person name="Li K."/>
            <person name="Wang K."/>
            <person name="Li T."/>
            <person name="Gao L."/>
            <person name="Zhang X."/>
            <person name="Wang H."/>
            <person name="Yang Z."/>
            <person name="Liu X."/>
            <person name="Jiang W."/>
            <person name="Mao L."/>
            <person name="Kong X."/>
            <person name="Jiao Y."/>
            <person name="Jia J."/>
        </authorList>
    </citation>
    <scope>NUCLEOTIDE SEQUENCE [LARGE SCALE GENOMIC DNA]</scope>
    <source>
        <strain evidence="9">cv. AL8/78</strain>
    </source>
</reference>
<evidence type="ECO:0000313" key="8">
    <source>
        <dbReference type="EnsemblPlants" id="AET3Gv21082800.10"/>
    </source>
</evidence>
<reference evidence="8" key="3">
    <citation type="journal article" date="2017" name="Nature">
        <title>Genome sequence of the progenitor of the wheat D genome Aegilops tauschii.</title>
        <authorList>
            <person name="Luo M.C."/>
            <person name="Gu Y.Q."/>
            <person name="Puiu D."/>
            <person name="Wang H."/>
            <person name="Twardziok S.O."/>
            <person name="Deal K.R."/>
            <person name="Huo N."/>
            <person name="Zhu T."/>
            <person name="Wang L."/>
            <person name="Wang Y."/>
            <person name="McGuire P.E."/>
            <person name="Liu S."/>
            <person name="Long H."/>
            <person name="Ramasamy R.K."/>
            <person name="Rodriguez J.C."/>
            <person name="Van S.L."/>
            <person name="Yuan L."/>
            <person name="Wang Z."/>
            <person name="Xia Z."/>
            <person name="Xiao L."/>
            <person name="Anderson O.D."/>
            <person name="Ouyang S."/>
            <person name="Liang Y."/>
            <person name="Zimin A.V."/>
            <person name="Pertea G."/>
            <person name="Qi P."/>
            <person name="Bennetzen J.L."/>
            <person name="Dai X."/>
            <person name="Dawson M.W."/>
            <person name="Muller H.G."/>
            <person name="Kugler K."/>
            <person name="Rivarola-Duarte L."/>
            <person name="Spannagl M."/>
            <person name="Mayer K.F.X."/>
            <person name="Lu F.H."/>
            <person name="Bevan M.W."/>
            <person name="Leroy P."/>
            <person name="Li P."/>
            <person name="You F.M."/>
            <person name="Sun Q."/>
            <person name="Liu Z."/>
            <person name="Lyons E."/>
            <person name="Wicker T."/>
            <person name="Salzberg S.L."/>
            <person name="Devos K.M."/>
            <person name="Dvorak J."/>
        </authorList>
    </citation>
    <scope>NUCLEOTIDE SEQUENCE [LARGE SCALE GENOMIC DNA]</scope>
    <source>
        <strain evidence="8">cv. AL8/78</strain>
    </source>
</reference>
<dbReference type="Proteomes" id="UP000015105">
    <property type="component" value="Chromosome 3D"/>
</dbReference>
<sequence length="427" mass="46453">SKAQSIPPVATMASASAAAPAVSFQPGRRAPLPPRCTHSERGVSFDPGSAFYRSDSAPGRDLAVLAATLHRRRRPDPSAPFLCLDAMCGSGVRALRYLAQAGADFVWANDASDALHPVIVGNFSRFEPVPPEGQRRWVVSHLDATRLLAERYLRREYFDVIDVDSFGSEAEYIRAAFLALKIGGLLYLTSTDWRSARGYGGKCSLSSYGAYIRPVPYPNEIGLRMLLGGAAREAAMLGFHIEPVFSYYAYHGPIFRAMVRLCHGKEDGISNYGFICHCKSCGQSQTFGFAELGQISCGCADRTDATSITVVGPLWTGPLHDRSSITEMLNLAVEWGWAHTSENGVTLEKLLGTMIEESDPRLPPGYIRLDEIASRAKVNSPPLGTLIHSLQKEGYAACRSHIGANAVKTNCPISSCIVVAREIRNLR</sequence>
<keyword evidence="4 7" id="KW-0949">S-adenosyl-L-methionine</keyword>
<dbReference type="AlphaFoldDB" id="A0A453GKR9"/>
<dbReference type="PROSITE" id="PS51626">
    <property type="entry name" value="SAM_MT_TRM1"/>
    <property type="match status" value="1"/>
</dbReference>
<comment type="catalytic activity">
    <reaction evidence="7">
        <text>guanosine(26) in tRNA + 2 S-adenosyl-L-methionine = N(2)-dimethylguanosine(26) in tRNA + 2 S-adenosyl-L-homocysteine + 2 H(+)</text>
        <dbReference type="Rhea" id="RHEA:43140"/>
        <dbReference type="Rhea" id="RHEA-COMP:10359"/>
        <dbReference type="Rhea" id="RHEA-COMP:10360"/>
        <dbReference type="ChEBI" id="CHEBI:15378"/>
        <dbReference type="ChEBI" id="CHEBI:57856"/>
        <dbReference type="ChEBI" id="CHEBI:59789"/>
        <dbReference type="ChEBI" id="CHEBI:74269"/>
        <dbReference type="ChEBI" id="CHEBI:74513"/>
        <dbReference type="EC" id="2.1.1.216"/>
    </reaction>
</comment>
<dbReference type="PANTHER" id="PTHR10631:SF9">
    <property type="entry name" value="TRNA (GUANINE(26)-N(2))-DIMETHYLTRANSFERASE"/>
    <property type="match status" value="1"/>
</dbReference>
<dbReference type="Gramene" id="AET3Gv21082800.10">
    <property type="protein sequence ID" value="AET3Gv21082800.10"/>
    <property type="gene ID" value="AET3Gv21082800"/>
</dbReference>
<dbReference type="FunFam" id="3.30.56.70:FF:000001">
    <property type="entry name" value="tRNA (guanine(26)-N(2))-dimethyltransferase"/>
    <property type="match status" value="1"/>
</dbReference>
<evidence type="ECO:0000256" key="4">
    <source>
        <dbReference type="ARBA" id="ARBA00022691"/>
    </source>
</evidence>
<dbReference type="GO" id="GO:0000049">
    <property type="term" value="F:tRNA binding"/>
    <property type="evidence" value="ECO:0007669"/>
    <property type="project" value="UniProtKB-UniRule"/>
</dbReference>
<dbReference type="Gene3D" id="3.30.56.70">
    <property type="entry name" value="N2,N2-dimethylguanosine tRNA methyltransferase, C-terminal domain"/>
    <property type="match status" value="1"/>
</dbReference>
<name>A0A453GKR9_AEGTS</name>
<evidence type="ECO:0000256" key="7">
    <source>
        <dbReference type="PROSITE-ProRule" id="PRU00958"/>
    </source>
</evidence>
<keyword evidence="5 7" id="KW-0819">tRNA processing</keyword>
<dbReference type="GO" id="GO:0160104">
    <property type="term" value="F:tRNA (guanine(26)-N2)-dimethyltransferase activity"/>
    <property type="evidence" value="ECO:0007669"/>
    <property type="project" value="UniProtKB-UniRule"/>
</dbReference>
<dbReference type="EC" id="2.1.1.216" evidence="7"/>
<comment type="similarity">
    <text evidence="7">Belongs to the class I-like SAM-binding methyltransferase superfamily. Trm1 family.</text>
</comment>
<keyword evidence="3 7" id="KW-0808">Transferase</keyword>
<keyword evidence="6 7" id="KW-0694">RNA-binding</keyword>
<dbReference type="InterPro" id="IPR029063">
    <property type="entry name" value="SAM-dependent_MTases_sf"/>
</dbReference>
<dbReference type="GO" id="GO:0005634">
    <property type="term" value="C:nucleus"/>
    <property type="evidence" value="ECO:0007669"/>
    <property type="project" value="TreeGrafter"/>
</dbReference>
<keyword evidence="9" id="KW-1185">Reference proteome</keyword>
<dbReference type="GO" id="GO:0002940">
    <property type="term" value="P:tRNA N2-guanine methylation"/>
    <property type="evidence" value="ECO:0007669"/>
    <property type="project" value="TreeGrafter"/>
</dbReference>
<dbReference type="FunFam" id="3.40.50.150:FF:000243">
    <property type="entry name" value="tRNA (guanine(26)-N(2))-dimethyltransferase"/>
    <property type="match status" value="1"/>
</dbReference>
<dbReference type="STRING" id="200361.A0A453GKR9"/>
<reference evidence="8" key="5">
    <citation type="journal article" date="2021" name="G3 (Bethesda)">
        <title>Aegilops tauschii genome assembly Aet v5.0 features greater sequence contiguity and improved annotation.</title>
        <authorList>
            <person name="Wang L."/>
            <person name="Zhu T."/>
            <person name="Rodriguez J.C."/>
            <person name="Deal K.R."/>
            <person name="Dubcovsky J."/>
            <person name="McGuire P.E."/>
            <person name="Lux T."/>
            <person name="Spannagl M."/>
            <person name="Mayer K.F.X."/>
            <person name="Baldrich P."/>
            <person name="Meyers B.C."/>
            <person name="Huo N."/>
            <person name="Gu Y.Q."/>
            <person name="Zhou H."/>
            <person name="Devos K.M."/>
            <person name="Bennetzen J.L."/>
            <person name="Unver T."/>
            <person name="Budak H."/>
            <person name="Gulick P.J."/>
            <person name="Galiba G."/>
            <person name="Kalapos B."/>
            <person name="Nelson D.R."/>
            <person name="Li P."/>
            <person name="You F.M."/>
            <person name="Luo M.C."/>
            <person name="Dvorak J."/>
        </authorList>
    </citation>
    <scope>NUCLEOTIDE SEQUENCE [LARGE SCALE GENOMIC DNA]</scope>
    <source>
        <strain evidence="8">cv. AL8/78</strain>
    </source>
</reference>
<evidence type="ECO:0000256" key="5">
    <source>
        <dbReference type="ARBA" id="ARBA00022694"/>
    </source>
</evidence>
<dbReference type="InterPro" id="IPR002905">
    <property type="entry name" value="Trm1"/>
</dbReference>
<dbReference type="PANTHER" id="PTHR10631">
    <property type="entry name" value="N 2 ,N 2 -DIMETHYLGUANOSINE TRNA METHYLTRANSFERASE"/>
    <property type="match status" value="1"/>
</dbReference>
<dbReference type="CDD" id="cd02440">
    <property type="entry name" value="AdoMet_MTases"/>
    <property type="match status" value="1"/>
</dbReference>
<reference evidence="8" key="4">
    <citation type="submission" date="2019-03" db="UniProtKB">
        <authorList>
            <consortium name="EnsemblPlants"/>
        </authorList>
    </citation>
    <scope>IDENTIFICATION</scope>
</reference>
<dbReference type="InterPro" id="IPR042296">
    <property type="entry name" value="tRNA_met_Trm1_C"/>
</dbReference>
<evidence type="ECO:0000256" key="2">
    <source>
        <dbReference type="ARBA" id="ARBA00022603"/>
    </source>
</evidence>
<evidence type="ECO:0000256" key="3">
    <source>
        <dbReference type="ARBA" id="ARBA00022679"/>
    </source>
</evidence>
<dbReference type="SUPFAM" id="SSF53335">
    <property type="entry name" value="S-adenosyl-L-methionine-dependent methyltransferases"/>
    <property type="match status" value="1"/>
</dbReference>
<dbReference type="Gene3D" id="3.40.50.150">
    <property type="entry name" value="Vaccinia Virus protein VP39"/>
    <property type="match status" value="1"/>
</dbReference>
<organism evidence="8 9">
    <name type="scientific">Aegilops tauschii subsp. strangulata</name>
    <name type="common">Goatgrass</name>
    <dbReference type="NCBI Taxonomy" id="200361"/>
    <lineage>
        <taxon>Eukaryota</taxon>
        <taxon>Viridiplantae</taxon>
        <taxon>Streptophyta</taxon>
        <taxon>Embryophyta</taxon>
        <taxon>Tracheophyta</taxon>
        <taxon>Spermatophyta</taxon>
        <taxon>Magnoliopsida</taxon>
        <taxon>Liliopsida</taxon>
        <taxon>Poales</taxon>
        <taxon>Poaceae</taxon>
        <taxon>BOP clade</taxon>
        <taxon>Pooideae</taxon>
        <taxon>Triticodae</taxon>
        <taxon>Triticeae</taxon>
        <taxon>Triticinae</taxon>
        <taxon>Aegilops</taxon>
    </lineage>
</organism>
<evidence type="ECO:0000256" key="1">
    <source>
        <dbReference type="ARBA" id="ARBA00022555"/>
    </source>
</evidence>
<proteinExistence type="inferred from homology"/>
<dbReference type="EnsemblPlants" id="AET3Gv21082800.10">
    <property type="protein sequence ID" value="AET3Gv21082800.10"/>
    <property type="gene ID" value="AET3Gv21082800"/>
</dbReference>
<evidence type="ECO:0000256" key="6">
    <source>
        <dbReference type="ARBA" id="ARBA00022884"/>
    </source>
</evidence>
<dbReference type="Pfam" id="PF02005">
    <property type="entry name" value="TRM"/>
    <property type="match status" value="1"/>
</dbReference>
<evidence type="ECO:0000313" key="9">
    <source>
        <dbReference type="Proteomes" id="UP000015105"/>
    </source>
</evidence>
<protein>
    <recommendedName>
        <fullName evidence="7">tRNA (guanine(26)-N(2))-dimethyltransferase</fullName>
        <ecNumber evidence="7">2.1.1.216</ecNumber>
    </recommendedName>
</protein>
<keyword evidence="1 7" id="KW-0820">tRNA-binding</keyword>
<reference evidence="9" key="1">
    <citation type="journal article" date="2014" name="Science">
        <title>Ancient hybridizations among the ancestral genomes of bread wheat.</title>
        <authorList>
            <consortium name="International Wheat Genome Sequencing Consortium,"/>
            <person name="Marcussen T."/>
            <person name="Sandve S.R."/>
            <person name="Heier L."/>
            <person name="Spannagl M."/>
            <person name="Pfeifer M."/>
            <person name="Jakobsen K.S."/>
            <person name="Wulff B.B."/>
            <person name="Steuernagel B."/>
            <person name="Mayer K.F."/>
            <person name="Olsen O.A."/>
        </authorList>
    </citation>
    <scope>NUCLEOTIDE SEQUENCE [LARGE SCALE GENOMIC DNA]</scope>
    <source>
        <strain evidence="9">cv. AL8/78</strain>
    </source>
</reference>
<accession>A0A453GKR9</accession>